<evidence type="ECO:0000313" key="2">
    <source>
        <dbReference type="EMBL" id="MBO9150759.1"/>
    </source>
</evidence>
<dbReference type="InterPro" id="IPR010982">
    <property type="entry name" value="Lambda_DNA-bd_dom_sf"/>
</dbReference>
<dbReference type="SMART" id="SM00530">
    <property type="entry name" value="HTH_XRE"/>
    <property type="match status" value="1"/>
</dbReference>
<protein>
    <submittedName>
        <fullName evidence="2">Helix-turn-helix transcriptional regulator</fullName>
    </submittedName>
</protein>
<dbReference type="SUPFAM" id="SSF47413">
    <property type="entry name" value="lambda repressor-like DNA-binding domains"/>
    <property type="match status" value="1"/>
</dbReference>
<comment type="caution">
    <text evidence="2">The sequence shown here is derived from an EMBL/GenBank/DDBJ whole genome shotgun (WGS) entry which is preliminary data.</text>
</comment>
<feature type="domain" description="HTH cro/C1-type" evidence="1">
    <location>
        <begin position="25"/>
        <end position="80"/>
    </location>
</feature>
<keyword evidence="3" id="KW-1185">Reference proteome</keyword>
<dbReference type="EMBL" id="JAGHKP010000001">
    <property type="protein sequence ID" value="MBO9150759.1"/>
    <property type="molecule type" value="Genomic_DNA"/>
</dbReference>
<organism evidence="2 3">
    <name type="scientific">Chitinophaga chungangae</name>
    <dbReference type="NCBI Taxonomy" id="2821488"/>
    <lineage>
        <taxon>Bacteria</taxon>
        <taxon>Pseudomonadati</taxon>
        <taxon>Bacteroidota</taxon>
        <taxon>Chitinophagia</taxon>
        <taxon>Chitinophagales</taxon>
        <taxon>Chitinophagaceae</taxon>
        <taxon>Chitinophaga</taxon>
    </lineage>
</organism>
<dbReference type="Proteomes" id="UP000679126">
    <property type="component" value="Unassembled WGS sequence"/>
</dbReference>
<proteinExistence type="predicted"/>
<gene>
    <name evidence="2" type="ORF">J7I43_00955</name>
</gene>
<name>A0ABS3Y9F0_9BACT</name>
<accession>A0ABS3Y9F0</accession>
<dbReference type="PROSITE" id="PS50943">
    <property type="entry name" value="HTH_CROC1"/>
    <property type="match status" value="1"/>
</dbReference>
<dbReference type="Pfam" id="PF01381">
    <property type="entry name" value="HTH_3"/>
    <property type="match status" value="1"/>
</dbReference>
<dbReference type="Gene3D" id="1.10.260.40">
    <property type="entry name" value="lambda repressor-like DNA-binding domains"/>
    <property type="match status" value="1"/>
</dbReference>
<reference evidence="3" key="1">
    <citation type="submission" date="2021-03" db="EMBL/GenBank/DDBJ databases">
        <title>Assistant Professor.</title>
        <authorList>
            <person name="Huq M.A."/>
        </authorList>
    </citation>
    <scope>NUCLEOTIDE SEQUENCE [LARGE SCALE GENOMIC DNA]</scope>
    <source>
        <strain evidence="3">MAH-28</strain>
    </source>
</reference>
<evidence type="ECO:0000259" key="1">
    <source>
        <dbReference type="PROSITE" id="PS50943"/>
    </source>
</evidence>
<dbReference type="RefSeq" id="WP_209142320.1">
    <property type="nucleotide sequence ID" value="NZ_JAGHKP010000001.1"/>
</dbReference>
<dbReference type="CDD" id="cd00093">
    <property type="entry name" value="HTH_XRE"/>
    <property type="match status" value="1"/>
</dbReference>
<sequence>MARRKSIKEIDTEFEAFKTKVGERMKELRLERGYNSYEQFAFDNDIGRAQYGKYERGSEDLRLSSLYKILKAMDISFTDFFKRIN</sequence>
<dbReference type="InterPro" id="IPR001387">
    <property type="entry name" value="Cro/C1-type_HTH"/>
</dbReference>
<evidence type="ECO:0000313" key="3">
    <source>
        <dbReference type="Proteomes" id="UP000679126"/>
    </source>
</evidence>